<organism evidence="1">
    <name type="scientific">marine sediment metagenome</name>
    <dbReference type="NCBI Taxonomy" id="412755"/>
    <lineage>
        <taxon>unclassified sequences</taxon>
        <taxon>metagenomes</taxon>
        <taxon>ecological metagenomes</taxon>
    </lineage>
</organism>
<feature type="non-terminal residue" evidence="1">
    <location>
        <position position="177"/>
    </location>
</feature>
<reference evidence="1" key="1">
    <citation type="journal article" date="2014" name="Front. Microbiol.">
        <title>High frequency of phylogenetically diverse reductive dehalogenase-homologous genes in deep subseafloor sedimentary metagenomes.</title>
        <authorList>
            <person name="Kawai M."/>
            <person name="Futagami T."/>
            <person name="Toyoda A."/>
            <person name="Takaki Y."/>
            <person name="Nishi S."/>
            <person name="Hori S."/>
            <person name="Arai W."/>
            <person name="Tsubouchi T."/>
            <person name="Morono Y."/>
            <person name="Uchiyama I."/>
            <person name="Ito T."/>
            <person name="Fujiyama A."/>
            <person name="Inagaki F."/>
            <person name="Takami H."/>
        </authorList>
    </citation>
    <scope>NUCLEOTIDE SEQUENCE</scope>
    <source>
        <strain evidence="1">Expedition CK06-06</strain>
    </source>
</reference>
<evidence type="ECO:0000313" key="1">
    <source>
        <dbReference type="EMBL" id="GAG80219.1"/>
    </source>
</evidence>
<sequence>MAKYGDIEAQLMKKIDDPRQASVWSVAVASALTEPIFKKDELISFAIKLANYEIQEHKGEEIIGTLWQATDILDKKSQLSKQSVSFHGYDKTILIHLPTLLSDISGSQSTSRKYDLPNHREVAKILKQESYVLELKNVRVDEKVAKRWILDWEKCPEILKDMFIPDSKDESQGDLDI</sequence>
<gene>
    <name evidence="1" type="ORF">S01H4_31422</name>
</gene>
<dbReference type="EMBL" id="BART01016321">
    <property type="protein sequence ID" value="GAG80219.1"/>
    <property type="molecule type" value="Genomic_DNA"/>
</dbReference>
<proteinExistence type="predicted"/>
<comment type="caution">
    <text evidence="1">The sequence shown here is derived from an EMBL/GenBank/DDBJ whole genome shotgun (WGS) entry which is preliminary data.</text>
</comment>
<accession>X1AE91</accession>
<protein>
    <submittedName>
        <fullName evidence="1">Uncharacterized protein</fullName>
    </submittedName>
</protein>
<name>X1AE91_9ZZZZ</name>
<dbReference type="AlphaFoldDB" id="X1AE91"/>